<proteinExistence type="predicted"/>
<evidence type="ECO:0000256" key="1">
    <source>
        <dbReference type="ARBA" id="ARBA00022737"/>
    </source>
</evidence>
<dbReference type="SMART" id="SM00116">
    <property type="entry name" value="CBS"/>
    <property type="match status" value="6"/>
</dbReference>
<feature type="domain" description="CBS" evidence="4">
    <location>
        <begin position="75"/>
        <end position="134"/>
    </location>
</feature>
<dbReference type="CDD" id="cd17782">
    <property type="entry name" value="CBS_pair_MUG70_2"/>
    <property type="match status" value="2"/>
</dbReference>
<dbReference type="AlphaFoldDB" id="A0AAU9NFM5"/>
<evidence type="ECO:0000313" key="6">
    <source>
        <dbReference type="Proteomes" id="UP001157418"/>
    </source>
</evidence>
<feature type="domain" description="CBS" evidence="4">
    <location>
        <begin position="236"/>
        <end position="301"/>
    </location>
</feature>
<feature type="region of interest" description="Disordered" evidence="3">
    <location>
        <begin position="202"/>
        <end position="231"/>
    </location>
</feature>
<sequence length="520" mass="56902">MDTLQKMIRGKFRHLPVVENGEVIASLDIENCLYDVISGIEKTVERESENNLTSPSTFVETLSDQKFQSSLSTIITENSKVAIVMASDPVYVAAKRMKELHVGSVIIMAGNIIQGILTSKDLLMRVVAQNLPPELTFVEKVMTPNPKCATVDTTILEALHIMHDGKFLHLPVIDKDGSVVACLDVLQITHVAISMGSSIHPPPSLSDVGSSTSPNQRRQRSPTNHVGYSNAGGERMVKKFRLSKVLTMPDETPVLDVCRRMAARRVNVAIFTDANSLLCGIVTGKDIATRVVAEKLSPHQTIVSKVMTKYPIFVSSDSLAMDTLQKMIQGKFRHLPVVENGEVIGSLDIKKCLYDVISGIEKTVERESGNNLTAPSTFVETLSNQKFRSSLSTIITENSKVAIVMASDPVYAAAKRMKELQVSSVIIMAGNIIQGILTSKDLLMRVVAQNLPPELTFVGKVMTPNPTCATVDTTILEALHIMHDEKFLHLPVLDKDGSVVACLDVFQITHVAISMGVFDW</sequence>
<feature type="domain" description="CBS" evidence="4">
    <location>
        <begin position="395"/>
        <end position="454"/>
    </location>
</feature>
<keyword evidence="6" id="KW-1185">Reference proteome</keyword>
<dbReference type="PANTHER" id="PTHR48108:SF26">
    <property type="entry name" value="CBS DOMAIN-CONTAINING PROTEIN DDB_G0289609"/>
    <property type="match status" value="1"/>
</dbReference>
<accession>A0AAU9NFM5</accession>
<evidence type="ECO:0000256" key="2">
    <source>
        <dbReference type="PROSITE-ProRule" id="PRU00703"/>
    </source>
</evidence>
<dbReference type="InterPro" id="IPR000644">
    <property type="entry name" value="CBS_dom"/>
</dbReference>
<keyword evidence="2" id="KW-0129">CBS domain</keyword>
<dbReference type="Proteomes" id="UP001157418">
    <property type="component" value="Unassembled WGS sequence"/>
</dbReference>
<dbReference type="EMBL" id="CAKMRJ010004445">
    <property type="protein sequence ID" value="CAH1436640.1"/>
    <property type="molecule type" value="Genomic_DNA"/>
</dbReference>
<evidence type="ECO:0000313" key="5">
    <source>
        <dbReference type="EMBL" id="CAH1436640.1"/>
    </source>
</evidence>
<dbReference type="InterPro" id="IPR046342">
    <property type="entry name" value="CBS_dom_sf"/>
</dbReference>
<dbReference type="Pfam" id="PF00571">
    <property type="entry name" value="CBS"/>
    <property type="match status" value="6"/>
</dbReference>
<keyword evidence="1" id="KW-0677">Repeat</keyword>
<comment type="caution">
    <text evidence="5">The sequence shown here is derived from an EMBL/GenBank/DDBJ whole genome shotgun (WGS) entry which is preliminary data.</text>
</comment>
<feature type="domain" description="CBS" evidence="4">
    <location>
        <begin position="462"/>
        <end position="520"/>
    </location>
</feature>
<dbReference type="InterPro" id="IPR051462">
    <property type="entry name" value="CBS_domain-containing"/>
</dbReference>
<name>A0AAU9NFM5_9ASTR</name>
<feature type="domain" description="CBS" evidence="4">
    <location>
        <begin position="142"/>
        <end position="199"/>
    </location>
</feature>
<feature type="domain" description="CBS" evidence="4">
    <location>
        <begin position="307"/>
        <end position="362"/>
    </location>
</feature>
<gene>
    <name evidence="5" type="ORF">LVIROSA_LOCUS23005</name>
</gene>
<organism evidence="5 6">
    <name type="scientific">Lactuca virosa</name>
    <dbReference type="NCBI Taxonomy" id="75947"/>
    <lineage>
        <taxon>Eukaryota</taxon>
        <taxon>Viridiplantae</taxon>
        <taxon>Streptophyta</taxon>
        <taxon>Embryophyta</taxon>
        <taxon>Tracheophyta</taxon>
        <taxon>Spermatophyta</taxon>
        <taxon>Magnoliopsida</taxon>
        <taxon>eudicotyledons</taxon>
        <taxon>Gunneridae</taxon>
        <taxon>Pentapetalae</taxon>
        <taxon>asterids</taxon>
        <taxon>campanulids</taxon>
        <taxon>Asterales</taxon>
        <taxon>Asteraceae</taxon>
        <taxon>Cichorioideae</taxon>
        <taxon>Cichorieae</taxon>
        <taxon>Lactucinae</taxon>
        <taxon>Lactuca</taxon>
    </lineage>
</organism>
<evidence type="ECO:0000259" key="4">
    <source>
        <dbReference type="PROSITE" id="PS51371"/>
    </source>
</evidence>
<dbReference type="PANTHER" id="PTHR48108">
    <property type="entry name" value="CBS DOMAIN-CONTAINING PROTEIN CBSX2, CHLOROPLASTIC"/>
    <property type="match status" value="1"/>
</dbReference>
<protein>
    <recommendedName>
        <fullName evidence="4">CBS domain-containing protein</fullName>
    </recommendedName>
</protein>
<dbReference type="SUPFAM" id="SSF54631">
    <property type="entry name" value="CBS-domain pair"/>
    <property type="match status" value="3"/>
</dbReference>
<feature type="compositionally biased region" description="Polar residues" evidence="3">
    <location>
        <begin position="207"/>
        <end position="227"/>
    </location>
</feature>
<dbReference type="PROSITE" id="PS51371">
    <property type="entry name" value="CBS"/>
    <property type="match status" value="6"/>
</dbReference>
<dbReference type="Gene3D" id="3.10.580.10">
    <property type="entry name" value="CBS-domain"/>
    <property type="match status" value="3"/>
</dbReference>
<evidence type="ECO:0000256" key="3">
    <source>
        <dbReference type="SAM" id="MobiDB-lite"/>
    </source>
</evidence>
<reference evidence="5 6" key="1">
    <citation type="submission" date="2022-01" db="EMBL/GenBank/DDBJ databases">
        <authorList>
            <person name="Xiong W."/>
            <person name="Schranz E."/>
        </authorList>
    </citation>
    <scope>NUCLEOTIDE SEQUENCE [LARGE SCALE GENOMIC DNA]</scope>
</reference>